<accession>A0A1Y2EPI5</accession>
<evidence type="ECO:0000256" key="2">
    <source>
        <dbReference type="SAM" id="MobiDB-lite"/>
    </source>
</evidence>
<name>A0A1Y2EPI5_9BASI</name>
<feature type="region of interest" description="Disordered" evidence="2">
    <location>
        <begin position="74"/>
        <end position="97"/>
    </location>
</feature>
<organism evidence="3 4">
    <name type="scientific">Leucosporidium creatinivorum</name>
    <dbReference type="NCBI Taxonomy" id="106004"/>
    <lineage>
        <taxon>Eukaryota</taxon>
        <taxon>Fungi</taxon>
        <taxon>Dikarya</taxon>
        <taxon>Basidiomycota</taxon>
        <taxon>Pucciniomycotina</taxon>
        <taxon>Microbotryomycetes</taxon>
        <taxon>Leucosporidiales</taxon>
        <taxon>Leucosporidium</taxon>
    </lineage>
</organism>
<sequence>MSKKAPKHRIDKAEREKTDQLAERRENRELEEAKDQIVKLQKELEEATTNDLTAAVLRPKIKGGGADAQTVKELSQSLDKQSKQHQRALNDLREATIDRDSLKAQLAALEKSIQSDERVKQQAAQLKEATIKQEQLTARIASLQEEAAVFRTRVNQFERGVDGKEKEREKEKEKIRETAERLRKTEEKITTLEGEREDLRGLVQGGKIKADMLEKEKVRLERSVAELKSKLVKVEATVTANQGQAKAQATADKARHEAEQQLAEETGRVRELERQIRELQGQLEGARQGGRDASDPRLALNNAVKERDMAKKTLAAVASTLNLTSADLATLSGDSNGELKALLFGRSITAAFIGDNNTLSITGNENQQLREQLDDLREELATKEKERRAAVAASVMTPPQSPVLTKGQLNGSPQNGKATEELAKAKKETEREKERVAELEKRLAAFEAAENGRSSSRASFRGSDSVTTTSSNATFLVAKLTKTVNSLNSQVSELREENMELLMKLAGVDV</sequence>
<dbReference type="EMBL" id="MCGR01000046">
    <property type="protein sequence ID" value="ORY73428.1"/>
    <property type="molecule type" value="Genomic_DNA"/>
</dbReference>
<evidence type="ECO:0000256" key="1">
    <source>
        <dbReference type="SAM" id="Coils"/>
    </source>
</evidence>
<dbReference type="PANTHER" id="PTHR18937">
    <property type="entry name" value="STRUCTURAL MAINTENANCE OF CHROMOSOMES SMC FAMILY MEMBER"/>
    <property type="match status" value="1"/>
</dbReference>
<dbReference type="Proteomes" id="UP000193467">
    <property type="component" value="Unassembled WGS sequence"/>
</dbReference>
<dbReference type="InParanoid" id="A0A1Y2EPI5"/>
<proteinExistence type="predicted"/>
<feature type="compositionally biased region" description="Basic and acidic residues" evidence="2">
    <location>
        <begin position="11"/>
        <end position="32"/>
    </location>
</feature>
<keyword evidence="4" id="KW-1185">Reference proteome</keyword>
<feature type="compositionally biased region" description="Basic and acidic residues" evidence="2">
    <location>
        <begin position="88"/>
        <end position="97"/>
    </location>
</feature>
<feature type="compositionally biased region" description="Polar residues" evidence="2">
    <location>
        <begin position="407"/>
        <end position="416"/>
    </location>
</feature>
<feature type="compositionally biased region" description="Low complexity" evidence="2">
    <location>
        <begin position="453"/>
        <end position="465"/>
    </location>
</feature>
<keyword evidence="1" id="KW-0175">Coiled coil</keyword>
<evidence type="ECO:0000313" key="3">
    <source>
        <dbReference type="EMBL" id="ORY73428.1"/>
    </source>
</evidence>
<feature type="compositionally biased region" description="Basic residues" evidence="2">
    <location>
        <begin position="1"/>
        <end position="10"/>
    </location>
</feature>
<dbReference type="STRING" id="106004.A0A1Y2EPI5"/>
<feature type="coiled-coil region" evidence="1">
    <location>
        <begin position="477"/>
        <end position="504"/>
    </location>
</feature>
<feature type="region of interest" description="Disordered" evidence="2">
    <location>
        <begin position="389"/>
        <end position="432"/>
    </location>
</feature>
<reference evidence="3 4" key="1">
    <citation type="submission" date="2016-07" db="EMBL/GenBank/DDBJ databases">
        <title>Pervasive Adenine N6-methylation of Active Genes in Fungi.</title>
        <authorList>
            <consortium name="DOE Joint Genome Institute"/>
            <person name="Mondo S.J."/>
            <person name="Dannebaum R.O."/>
            <person name="Kuo R.C."/>
            <person name="Labutti K."/>
            <person name="Haridas S."/>
            <person name="Kuo A."/>
            <person name="Salamov A."/>
            <person name="Ahrendt S.R."/>
            <person name="Lipzen A."/>
            <person name="Sullivan W."/>
            <person name="Andreopoulos W.B."/>
            <person name="Clum A."/>
            <person name="Lindquist E."/>
            <person name="Daum C."/>
            <person name="Ramamoorthy G.K."/>
            <person name="Gryganskyi A."/>
            <person name="Culley D."/>
            <person name="Magnuson J.K."/>
            <person name="James T.Y."/>
            <person name="O'Malley M.A."/>
            <person name="Stajich J.E."/>
            <person name="Spatafora J.W."/>
            <person name="Visel A."/>
            <person name="Grigoriev I.V."/>
        </authorList>
    </citation>
    <scope>NUCLEOTIDE SEQUENCE [LARGE SCALE GENOMIC DNA]</scope>
    <source>
        <strain evidence="3 4">62-1032</strain>
    </source>
</reference>
<evidence type="ECO:0000313" key="4">
    <source>
        <dbReference type="Proteomes" id="UP000193467"/>
    </source>
</evidence>
<dbReference type="AlphaFoldDB" id="A0A1Y2EPI5"/>
<protein>
    <submittedName>
        <fullName evidence="3">Uncharacterized protein</fullName>
    </submittedName>
</protein>
<feature type="compositionally biased region" description="Basic and acidic residues" evidence="2">
    <location>
        <begin position="418"/>
        <end position="432"/>
    </location>
</feature>
<dbReference type="OrthoDB" id="2527520at2759"/>
<gene>
    <name evidence="3" type="ORF">BCR35DRAFT_333691</name>
</gene>
<feature type="region of interest" description="Disordered" evidence="2">
    <location>
        <begin position="448"/>
        <end position="467"/>
    </location>
</feature>
<feature type="region of interest" description="Disordered" evidence="2">
    <location>
        <begin position="1"/>
        <end position="32"/>
    </location>
</feature>
<comment type="caution">
    <text evidence="3">The sequence shown here is derived from an EMBL/GenBank/DDBJ whole genome shotgun (WGS) entry which is preliminary data.</text>
</comment>